<dbReference type="Gene3D" id="1.20.1540.10">
    <property type="entry name" value="Rhomboid-like"/>
    <property type="match status" value="1"/>
</dbReference>
<dbReference type="PANTHER" id="PTHR43731">
    <property type="entry name" value="RHOMBOID PROTEASE"/>
    <property type="match status" value="1"/>
</dbReference>
<keyword evidence="12" id="KW-1185">Reference proteome</keyword>
<evidence type="ECO:0000256" key="5">
    <source>
        <dbReference type="ARBA" id="ARBA00022989"/>
    </source>
</evidence>
<evidence type="ECO:0000313" key="12">
    <source>
        <dbReference type="Proteomes" id="UP000245429"/>
    </source>
</evidence>
<feature type="transmembrane region" description="Helical" evidence="8">
    <location>
        <begin position="59"/>
        <end position="82"/>
    </location>
</feature>
<dbReference type="Pfam" id="PF20216">
    <property type="entry name" value="DUF6576"/>
    <property type="match status" value="1"/>
</dbReference>
<evidence type="ECO:0000256" key="1">
    <source>
        <dbReference type="ARBA" id="ARBA00004141"/>
    </source>
</evidence>
<dbReference type="InterPro" id="IPR035952">
    <property type="entry name" value="Rhomboid-like_sf"/>
</dbReference>
<evidence type="ECO:0000256" key="4">
    <source>
        <dbReference type="ARBA" id="ARBA00022801"/>
    </source>
</evidence>
<dbReference type="GO" id="GO:0016020">
    <property type="term" value="C:membrane"/>
    <property type="evidence" value="ECO:0007669"/>
    <property type="project" value="UniProtKB-SubCell"/>
</dbReference>
<protein>
    <submittedName>
        <fullName evidence="11">Rhomboid family intramembrane serine protease</fullName>
    </submittedName>
</protein>
<sequence length="293" mass="32720">MSILEDLKLQYKIGGVAQKLIFWNIGIFVVTALLQLLYITEVWSFDCYDLVALHSDLSYFIKTPWTIFTYMFVHAGFLHLLFNMLVLHFTGRIFTTFFTQRQLLGVFILGGLFSGFVFLLSYALLGASSIVVGASGAIMAVMLATATYAPEMQVRLLLIGNVKLIWIAIVILFLDLIQLPVSNTGGHLAHLGGALFGYIYIKSLKGGVDLSKGISKIQDFFENLSTPKKKTPFKTVYKNTTTNKSTANRSSSTTDKDKSVEQKKIDEILDKISQSGYDSLTKEEKDFLFKVGK</sequence>
<keyword evidence="5 8" id="KW-1133">Transmembrane helix</keyword>
<accession>A0A2U8QX14</accession>
<dbReference type="InterPro" id="IPR022764">
    <property type="entry name" value="Peptidase_S54_rhomboid_dom"/>
</dbReference>
<keyword evidence="11" id="KW-0645">Protease</keyword>
<dbReference type="Pfam" id="PF01694">
    <property type="entry name" value="Rhomboid"/>
    <property type="match status" value="1"/>
</dbReference>
<feature type="transmembrane region" description="Helical" evidence="8">
    <location>
        <begin position="103"/>
        <end position="124"/>
    </location>
</feature>
<dbReference type="AlphaFoldDB" id="A0A2U8QX14"/>
<feature type="domain" description="Peptidase S54 rhomboid" evidence="9">
    <location>
        <begin position="64"/>
        <end position="201"/>
    </location>
</feature>
<gene>
    <name evidence="11" type="ORF">DI487_10980</name>
</gene>
<dbReference type="InterPro" id="IPR050925">
    <property type="entry name" value="Rhomboid_protease_S54"/>
</dbReference>
<keyword evidence="3 8" id="KW-0812">Transmembrane</keyword>
<organism evidence="11 12">
    <name type="scientific">Flavobacterium sediminis</name>
    <dbReference type="NCBI Taxonomy" id="2201181"/>
    <lineage>
        <taxon>Bacteria</taxon>
        <taxon>Pseudomonadati</taxon>
        <taxon>Bacteroidota</taxon>
        <taxon>Flavobacteriia</taxon>
        <taxon>Flavobacteriales</taxon>
        <taxon>Flavobacteriaceae</taxon>
        <taxon>Flavobacterium</taxon>
    </lineage>
</organism>
<dbReference type="RefSeq" id="WP_109569685.1">
    <property type="nucleotide sequence ID" value="NZ_CP029463.1"/>
</dbReference>
<dbReference type="GO" id="GO:0004252">
    <property type="term" value="F:serine-type endopeptidase activity"/>
    <property type="evidence" value="ECO:0007669"/>
    <property type="project" value="InterPro"/>
</dbReference>
<comment type="subcellular location">
    <subcellularLocation>
        <location evidence="1">Membrane</location>
        <topology evidence="1">Multi-pass membrane protein</topology>
    </subcellularLocation>
</comment>
<keyword evidence="4" id="KW-0378">Hydrolase</keyword>
<evidence type="ECO:0000256" key="3">
    <source>
        <dbReference type="ARBA" id="ARBA00022692"/>
    </source>
</evidence>
<dbReference type="InterPro" id="IPR046483">
    <property type="entry name" value="DUF6576"/>
</dbReference>
<dbReference type="Proteomes" id="UP000245429">
    <property type="component" value="Chromosome"/>
</dbReference>
<dbReference type="PANTHER" id="PTHR43731:SF14">
    <property type="entry name" value="PRESENILIN-ASSOCIATED RHOMBOID-LIKE PROTEIN, MITOCHONDRIAL"/>
    <property type="match status" value="1"/>
</dbReference>
<reference evidence="11 12" key="1">
    <citation type="submission" date="2018-05" db="EMBL/GenBank/DDBJ databases">
        <title>Flavobacterium sp. MEBiC07310.</title>
        <authorList>
            <person name="Baek K."/>
        </authorList>
    </citation>
    <scope>NUCLEOTIDE SEQUENCE [LARGE SCALE GENOMIC DNA]</scope>
    <source>
        <strain evidence="11 12">MEBiC07310</strain>
    </source>
</reference>
<feature type="transmembrane region" description="Helical" evidence="8">
    <location>
        <begin position="156"/>
        <end position="178"/>
    </location>
</feature>
<keyword evidence="6 8" id="KW-0472">Membrane</keyword>
<feature type="transmembrane region" description="Helical" evidence="8">
    <location>
        <begin position="130"/>
        <end position="149"/>
    </location>
</feature>
<dbReference type="OrthoDB" id="680602at2"/>
<evidence type="ECO:0000256" key="8">
    <source>
        <dbReference type="SAM" id="Phobius"/>
    </source>
</evidence>
<feature type="compositionally biased region" description="Polar residues" evidence="7">
    <location>
        <begin position="240"/>
        <end position="253"/>
    </location>
</feature>
<proteinExistence type="inferred from homology"/>
<dbReference type="GO" id="GO:0006508">
    <property type="term" value="P:proteolysis"/>
    <property type="evidence" value="ECO:0007669"/>
    <property type="project" value="UniProtKB-KW"/>
</dbReference>
<evidence type="ECO:0000256" key="7">
    <source>
        <dbReference type="SAM" id="MobiDB-lite"/>
    </source>
</evidence>
<name>A0A2U8QX14_9FLAO</name>
<feature type="region of interest" description="Disordered" evidence="7">
    <location>
        <begin position="240"/>
        <end position="260"/>
    </location>
</feature>
<dbReference type="SUPFAM" id="SSF144091">
    <property type="entry name" value="Rhomboid-like"/>
    <property type="match status" value="1"/>
</dbReference>
<evidence type="ECO:0000256" key="2">
    <source>
        <dbReference type="ARBA" id="ARBA00009045"/>
    </source>
</evidence>
<evidence type="ECO:0000313" key="11">
    <source>
        <dbReference type="EMBL" id="AWM14325.1"/>
    </source>
</evidence>
<feature type="domain" description="DUF6576" evidence="10">
    <location>
        <begin position="256"/>
        <end position="288"/>
    </location>
</feature>
<evidence type="ECO:0000259" key="10">
    <source>
        <dbReference type="Pfam" id="PF20216"/>
    </source>
</evidence>
<evidence type="ECO:0000256" key="6">
    <source>
        <dbReference type="ARBA" id="ARBA00023136"/>
    </source>
</evidence>
<evidence type="ECO:0000259" key="9">
    <source>
        <dbReference type="Pfam" id="PF01694"/>
    </source>
</evidence>
<feature type="transmembrane region" description="Helical" evidence="8">
    <location>
        <begin position="20"/>
        <end position="39"/>
    </location>
</feature>
<dbReference type="EMBL" id="CP029463">
    <property type="protein sequence ID" value="AWM14325.1"/>
    <property type="molecule type" value="Genomic_DNA"/>
</dbReference>
<comment type="similarity">
    <text evidence="2">Belongs to the peptidase S54 family.</text>
</comment>
<dbReference type="KEGG" id="fse:DI487_10980"/>